<evidence type="ECO:0000256" key="1">
    <source>
        <dbReference type="ARBA" id="ARBA00001946"/>
    </source>
</evidence>
<proteinExistence type="inferred from homology"/>
<keyword evidence="9" id="KW-1185">Reference proteome</keyword>
<gene>
    <name evidence="8" type="ORF">CC78DRAFT_513459</name>
</gene>
<evidence type="ECO:0000313" key="9">
    <source>
        <dbReference type="Proteomes" id="UP000800093"/>
    </source>
</evidence>
<dbReference type="AlphaFoldDB" id="A0A9P4KDA0"/>
<feature type="signal peptide" evidence="7">
    <location>
        <begin position="1"/>
        <end position="18"/>
    </location>
</feature>
<dbReference type="GO" id="GO:0005737">
    <property type="term" value="C:cytoplasm"/>
    <property type="evidence" value="ECO:0007669"/>
    <property type="project" value="InterPro"/>
</dbReference>
<dbReference type="OrthoDB" id="1608002at2759"/>
<dbReference type="Pfam" id="PF00719">
    <property type="entry name" value="Pyrophosphatase"/>
    <property type="match status" value="1"/>
</dbReference>
<dbReference type="InterPro" id="IPR036649">
    <property type="entry name" value="Pyrophosphatase_sf"/>
</dbReference>
<feature type="chain" id="PRO_5040354649" description="inorganic diphosphatase" evidence="7">
    <location>
        <begin position="19"/>
        <end position="342"/>
    </location>
</feature>
<evidence type="ECO:0000256" key="2">
    <source>
        <dbReference type="ARBA" id="ARBA00006220"/>
    </source>
</evidence>
<dbReference type="EC" id="3.6.1.1" evidence="3"/>
<dbReference type="PROSITE" id="PS00387">
    <property type="entry name" value="PPASE"/>
    <property type="match status" value="1"/>
</dbReference>
<name>A0A9P4KDA0_9PLEO</name>
<organism evidence="8 9">
    <name type="scientific">Lojkania enalia</name>
    <dbReference type="NCBI Taxonomy" id="147567"/>
    <lineage>
        <taxon>Eukaryota</taxon>
        <taxon>Fungi</taxon>
        <taxon>Dikarya</taxon>
        <taxon>Ascomycota</taxon>
        <taxon>Pezizomycotina</taxon>
        <taxon>Dothideomycetes</taxon>
        <taxon>Pleosporomycetidae</taxon>
        <taxon>Pleosporales</taxon>
        <taxon>Pleosporales incertae sedis</taxon>
        <taxon>Lojkania</taxon>
    </lineage>
</organism>
<dbReference type="EMBL" id="ML986597">
    <property type="protein sequence ID" value="KAF2266551.1"/>
    <property type="molecule type" value="Genomic_DNA"/>
</dbReference>
<dbReference type="GO" id="GO:0000287">
    <property type="term" value="F:magnesium ion binding"/>
    <property type="evidence" value="ECO:0007669"/>
    <property type="project" value="InterPro"/>
</dbReference>
<evidence type="ECO:0000256" key="5">
    <source>
        <dbReference type="ARBA" id="ARBA00022801"/>
    </source>
</evidence>
<dbReference type="InterPro" id="IPR008162">
    <property type="entry name" value="Pyrophosphatase"/>
</dbReference>
<dbReference type="SUPFAM" id="SSF50324">
    <property type="entry name" value="Inorganic pyrophosphatase"/>
    <property type="match status" value="1"/>
</dbReference>
<accession>A0A9P4KDA0</accession>
<evidence type="ECO:0000256" key="4">
    <source>
        <dbReference type="ARBA" id="ARBA00022723"/>
    </source>
</evidence>
<evidence type="ECO:0000256" key="6">
    <source>
        <dbReference type="ARBA" id="ARBA00022842"/>
    </source>
</evidence>
<dbReference type="Gene3D" id="3.90.80.10">
    <property type="entry name" value="Inorganic pyrophosphatase"/>
    <property type="match status" value="1"/>
</dbReference>
<keyword evidence="6" id="KW-0460">Magnesium</keyword>
<evidence type="ECO:0000256" key="3">
    <source>
        <dbReference type="ARBA" id="ARBA00012146"/>
    </source>
</evidence>
<dbReference type="Proteomes" id="UP000800093">
    <property type="component" value="Unassembled WGS sequence"/>
</dbReference>
<keyword evidence="5" id="KW-0378">Hydrolase</keyword>
<comment type="cofactor">
    <cofactor evidence="1">
        <name>Mg(2+)</name>
        <dbReference type="ChEBI" id="CHEBI:18420"/>
    </cofactor>
</comment>
<comment type="similarity">
    <text evidence="2">Belongs to the PPase family.</text>
</comment>
<reference evidence="9" key="1">
    <citation type="journal article" date="2020" name="Stud. Mycol.">
        <title>101 Dothideomycetes genomes: A test case for predicting lifestyles and emergence of pathogens.</title>
        <authorList>
            <person name="Haridas S."/>
            <person name="Albert R."/>
            <person name="Binder M."/>
            <person name="Bloem J."/>
            <person name="LaButti K."/>
            <person name="Salamov A."/>
            <person name="Andreopoulos B."/>
            <person name="Baker S."/>
            <person name="Barry K."/>
            <person name="Bills G."/>
            <person name="Bluhm B."/>
            <person name="Cannon C."/>
            <person name="Castanera R."/>
            <person name="Culley D."/>
            <person name="Daum C."/>
            <person name="Ezra D."/>
            <person name="Gonzalez J."/>
            <person name="Henrissat B."/>
            <person name="Kuo A."/>
            <person name="Liang C."/>
            <person name="Lipzen A."/>
            <person name="Lutzoni F."/>
            <person name="Magnuson J."/>
            <person name="Mondo S."/>
            <person name="Nolan M."/>
            <person name="Ohm R."/>
            <person name="Pangilinan J."/>
            <person name="Park H.-J."/>
            <person name="Ramirez L."/>
            <person name="Alfaro M."/>
            <person name="Sun H."/>
            <person name="Tritt A."/>
            <person name="Yoshinaga Y."/>
            <person name="Zwiers L.-H."/>
            <person name="Turgeon B."/>
            <person name="Goodwin S."/>
            <person name="Spatafora J."/>
            <person name="Crous P."/>
            <person name="Grigoriev I."/>
        </authorList>
    </citation>
    <scope>NUCLEOTIDE SEQUENCE [LARGE SCALE GENOMIC DNA]</scope>
    <source>
        <strain evidence="9">CBS 304.66</strain>
    </source>
</reference>
<dbReference type="PANTHER" id="PTHR10286">
    <property type="entry name" value="INORGANIC PYROPHOSPHATASE"/>
    <property type="match status" value="1"/>
</dbReference>
<evidence type="ECO:0000313" key="8">
    <source>
        <dbReference type="EMBL" id="KAF2266551.1"/>
    </source>
</evidence>
<dbReference type="GO" id="GO:0004427">
    <property type="term" value="F:inorganic diphosphate phosphatase activity"/>
    <property type="evidence" value="ECO:0007669"/>
    <property type="project" value="UniProtKB-EC"/>
</dbReference>
<keyword evidence="7" id="KW-0732">Signal</keyword>
<dbReference type="GO" id="GO:0006796">
    <property type="term" value="P:phosphate-containing compound metabolic process"/>
    <property type="evidence" value="ECO:0007669"/>
    <property type="project" value="InterPro"/>
</dbReference>
<comment type="caution">
    <text evidence="8">The sequence shown here is derived from an EMBL/GenBank/DDBJ whole genome shotgun (WGS) entry which is preliminary data.</text>
</comment>
<evidence type="ECO:0000256" key="7">
    <source>
        <dbReference type="SAM" id="SignalP"/>
    </source>
</evidence>
<sequence length="342" mass="39559">MIAKHLFISFILAALAVSTPLNGRSLAPAPKPWKHDVCANFDYNKLSLREVGARNTLDWRIWLELCGKPISFWHDVPLYPDSKNKQIVNFIVEIPRWTNGKIEIRRSEPLNPIFHDDKDDAPRYVESVWPHKSYPFLYGSIPQTWENPNLNHDFTGFPGDNDPMDLFDIGQDPGYTGQIKQIKVLGGLAVNDGDETDWKILGIDVRDPLAHLVSTYEDVEKYRPGTVQAFRDWFTYYKVARGDDIIPIVGETYQNISITVDVIEQSHGYWKDLVRGKEDSNEINYNQTSQADLKSYVSCKRTTKVFDLPTKDRIEKAAVKPEKYDWWYYLNEEKELIEVPES</sequence>
<keyword evidence="4" id="KW-0479">Metal-binding</keyword>
<dbReference type="CDD" id="cd00412">
    <property type="entry name" value="pyrophosphatase"/>
    <property type="match status" value="1"/>
</dbReference>
<protein>
    <recommendedName>
        <fullName evidence="3">inorganic diphosphatase</fullName>
        <ecNumber evidence="3">3.6.1.1</ecNumber>
    </recommendedName>
</protein>